<evidence type="ECO:0000313" key="1">
    <source>
        <dbReference type="EMBL" id="KAI9898795.1"/>
    </source>
</evidence>
<sequence length="941" mass="105219">MELRREVALRHNLDVESIEDIYPCTPFQAGVLSLSGTKFNAYTMNAVMSLSPGTDLQRFQRAWDETVRTTPILRTRFVEHAELGFLQVVLSGSPRWVEVEDMETYAKSHDDAAVKFERVLCRFGLWQDGQEASFVWTIHHALFDGWSLGQITSKASRCFRHLEADEGTDFGEFVRRLSMLPAEEGEEYWKETLHQAPTVDFPQNLFTGTSPETFHRMSKSFPSLPPLTGNVRRSDLVHAAWATVIAFHTASQDVVFGSISAGRRGNQAAKEAIGPTISTVPIRVRVRPSQTARDFLTTVQEESSQRWEHEYMGLSNIANIDASTLSACQFQTLLVVQPTLNDLAFDEEVGKWQTSSKDMINTTYPLTLSIFLGEDETIINADYDGSILDDWILANMLQQFDIAIRHLASQDLEAKTTRMDSVLLPSLREIWEWNRQVPVPLEKLVDSDVPSLKSLLLVGEPMSIADAERWHGAVKLINGFGPAETSPLTVINNKATDALASTRIGKGVGVVTWVVDPVDHGRLSPMGSIGELLLEGPLLGDGYLNDEEKTKQAFVNDPEWLLHGSSRQPGRQGRLYKTGDLVRYNNDGSLSYIGRKDTQVKIRGQRVELGEVERHAGELLASDADQVVAEVVTPHGQDASSHLAVFMASTSKPKDGSMRIFTVSNEFEDAMAQRLPPYMLPSLYFSMPQLPVSSNGKTDRKQLRQLVALREGISWAHAAELPKYLDADRQEAMTLGRPLARYALVGEKPEEPQWFVWTLHHALYDGSSIQLMLNLVEDIYVGARLDTSPPSDPRHFIQYQQEKDNDEAKSFWKSQLAQNESVAFPGLPPTVLEPVPDSTMENDHALTLECTPQADGVHIHAIFDSKVMPGEEMQRVIDQFGCILERILQAGDEEKIGSLDTLTADDYDTIWEWNGKVPSAVDQCVHELATQKHGSPRLSNR</sequence>
<dbReference type="EMBL" id="CM047945">
    <property type="protein sequence ID" value="KAI9898795.1"/>
    <property type="molecule type" value="Genomic_DNA"/>
</dbReference>
<gene>
    <name evidence="1" type="ORF">N3K66_007155</name>
</gene>
<evidence type="ECO:0000313" key="2">
    <source>
        <dbReference type="Proteomes" id="UP001163324"/>
    </source>
</evidence>
<organism evidence="1 2">
    <name type="scientific">Trichothecium roseum</name>
    <dbReference type="NCBI Taxonomy" id="47278"/>
    <lineage>
        <taxon>Eukaryota</taxon>
        <taxon>Fungi</taxon>
        <taxon>Dikarya</taxon>
        <taxon>Ascomycota</taxon>
        <taxon>Pezizomycotina</taxon>
        <taxon>Sordariomycetes</taxon>
        <taxon>Hypocreomycetidae</taxon>
        <taxon>Hypocreales</taxon>
        <taxon>Hypocreales incertae sedis</taxon>
        <taxon>Trichothecium</taxon>
    </lineage>
</organism>
<name>A0ACC0UZ24_9HYPO</name>
<keyword evidence="2" id="KW-1185">Reference proteome</keyword>
<proteinExistence type="predicted"/>
<comment type="caution">
    <text evidence="1">The sequence shown here is derived from an EMBL/GenBank/DDBJ whole genome shotgun (WGS) entry which is preliminary data.</text>
</comment>
<accession>A0ACC0UZ24</accession>
<protein>
    <submittedName>
        <fullName evidence="1">Uncharacterized protein</fullName>
    </submittedName>
</protein>
<reference evidence="1" key="1">
    <citation type="submission" date="2022-10" db="EMBL/GenBank/DDBJ databases">
        <title>Complete Genome of Trichothecium roseum strain YXFP-22015, a Plant Pathogen Isolated from Citrus.</title>
        <authorList>
            <person name="Wang Y."/>
            <person name="Zhu L."/>
        </authorList>
    </citation>
    <scope>NUCLEOTIDE SEQUENCE</scope>
    <source>
        <strain evidence="1">YXFP-22015</strain>
    </source>
</reference>
<dbReference type="Proteomes" id="UP001163324">
    <property type="component" value="Chromosome 6"/>
</dbReference>